<evidence type="ECO:0000313" key="11">
    <source>
        <dbReference type="EMBL" id="RSD25544.1"/>
    </source>
</evidence>
<dbReference type="InterPro" id="IPR046938">
    <property type="entry name" value="DNA_clamp_sf"/>
</dbReference>
<evidence type="ECO:0000313" key="12">
    <source>
        <dbReference type="Proteomes" id="UP000279911"/>
    </source>
</evidence>
<evidence type="ECO:0000259" key="10">
    <source>
        <dbReference type="Pfam" id="PF00712"/>
    </source>
</evidence>
<keyword evidence="3" id="KW-0963">Cytoplasm</keyword>
<gene>
    <name evidence="11" type="ORF">EJA10_17235</name>
</gene>
<dbReference type="GO" id="GO:0003887">
    <property type="term" value="F:DNA-directed DNA polymerase activity"/>
    <property type="evidence" value="ECO:0007669"/>
    <property type="project" value="UniProtKB-KW"/>
</dbReference>
<comment type="subcellular location">
    <subcellularLocation>
        <location evidence="1">Cytoplasm</location>
    </subcellularLocation>
</comment>
<dbReference type="OrthoDB" id="8421503at2"/>
<keyword evidence="5" id="KW-0548">Nucleotidyltransferase</keyword>
<dbReference type="Pfam" id="PF00712">
    <property type="entry name" value="DNA_pol3_beta"/>
    <property type="match status" value="1"/>
</dbReference>
<dbReference type="InterPro" id="IPR001001">
    <property type="entry name" value="DNA_polIII_beta"/>
</dbReference>
<dbReference type="AlphaFoldDB" id="A0A3R9FDG8"/>
<dbReference type="GO" id="GO:0005737">
    <property type="term" value="C:cytoplasm"/>
    <property type="evidence" value="ECO:0007669"/>
    <property type="project" value="UniProtKB-SubCell"/>
</dbReference>
<dbReference type="Proteomes" id="UP000279911">
    <property type="component" value="Unassembled WGS sequence"/>
</dbReference>
<dbReference type="Gene3D" id="3.10.150.10">
    <property type="entry name" value="DNA Polymerase III, subunit A, domain 2"/>
    <property type="match status" value="1"/>
</dbReference>
<comment type="caution">
    <text evidence="11">The sequence shown here is derived from an EMBL/GenBank/DDBJ whole genome shotgun (WGS) entry which is preliminary data.</text>
</comment>
<evidence type="ECO:0000256" key="1">
    <source>
        <dbReference type="ARBA" id="ARBA00004496"/>
    </source>
</evidence>
<dbReference type="GO" id="GO:0003677">
    <property type="term" value="F:DNA binding"/>
    <property type="evidence" value="ECO:0007669"/>
    <property type="project" value="UniProtKB-KW"/>
</dbReference>
<dbReference type="RefSeq" id="WP_125481263.1">
    <property type="nucleotide sequence ID" value="NZ_RSFW01000019.1"/>
</dbReference>
<dbReference type="EMBL" id="RSFW01000019">
    <property type="protein sequence ID" value="RSD25544.1"/>
    <property type="molecule type" value="Genomic_DNA"/>
</dbReference>
<evidence type="ECO:0000256" key="9">
    <source>
        <dbReference type="ARBA" id="ARBA00033275"/>
    </source>
</evidence>
<proteinExistence type="inferred from homology"/>
<sequence>MKFTVDKKTIVPALIEMSRSLPMNANPDILSGIKITASPEGLHLVVSNHDFILEKCIPVYPDGKLKIIHSGSVVIPGKYFLELIKKLPEEITIGRLHTHEKLSIQSEEISIALSLFKHEEYPVMPVLNISKKITSTCRITHRHG</sequence>
<evidence type="ECO:0000256" key="3">
    <source>
        <dbReference type="ARBA" id="ARBA00022490"/>
    </source>
</evidence>
<feature type="domain" description="DNA polymerase III beta sliding clamp N-terminal" evidence="10">
    <location>
        <begin position="1"/>
        <end position="125"/>
    </location>
</feature>
<organism evidence="11 12">
    <name type="scientific">Mesobacillus subterraneus</name>
    <dbReference type="NCBI Taxonomy" id="285983"/>
    <lineage>
        <taxon>Bacteria</taxon>
        <taxon>Bacillati</taxon>
        <taxon>Bacillota</taxon>
        <taxon>Bacilli</taxon>
        <taxon>Bacillales</taxon>
        <taxon>Bacillaceae</taxon>
        <taxon>Mesobacillus</taxon>
    </lineage>
</organism>
<evidence type="ECO:0000256" key="2">
    <source>
        <dbReference type="ARBA" id="ARBA00010752"/>
    </source>
</evidence>
<keyword evidence="8" id="KW-0238">DNA-binding</keyword>
<evidence type="ECO:0000256" key="8">
    <source>
        <dbReference type="ARBA" id="ARBA00023125"/>
    </source>
</evidence>
<protein>
    <recommendedName>
        <fullName evidence="9">DNA polymerase III subunit beta</fullName>
    </recommendedName>
</protein>
<keyword evidence="7" id="KW-0239">DNA-directed DNA polymerase</keyword>
<evidence type="ECO:0000256" key="6">
    <source>
        <dbReference type="ARBA" id="ARBA00022705"/>
    </source>
</evidence>
<dbReference type="PANTHER" id="PTHR30478">
    <property type="entry name" value="DNA POLYMERASE III SUBUNIT BETA"/>
    <property type="match status" value="1"/>
</dbReference>
<dbReference type="GO" id="GO:0009360">
    <property type="term" value="C:DNA polymerase III complex"/>
    <property type="evidence" value="ECO:0007669"/>
    <property type="project" value="InterPro"/>
</dbReference>
<name>A0A3R9FDG8_9BACI</name>
<keyword evidence="4" id="KW-0808">Transferase</keyword>
<dbReference type="GO" id="GO:0006271">
    <property type="term" value="P:DNA strand elongation involved in DNA replication"/>
    <property type="evidence" value="ECO:0007669"/>
    <property type="project" value="TreeGrafter"/>
</dbReference>
<dbReference type="SUPFAM" id="SSF55979">
    <property type="entry name" value="DNA clamp"/>
    <property type="match status" value="1"/>
</dbReference>
<keyword evidence="6" id="KW-0235">DNA replication</keyword>
<evidence type="ECO:0000256" key="7">
    <source>
        <dbReference type="ARBA" id="ARBA00022932"/>
    </source>
</evidence>
<dbReference type="InterPro" id="IPR022634">
    <property type="entry name" value="DNA_polIII_beta_N"/>
</dbReference>
<dbReference type="GO" id="GO:0008408">
    <property type="term" value="F:3'-5' exonuclease activity"/>
    <property type="evidence" value="ECO:0007669"/>
    <property type="project" value="InterPro"/>
</dbReference>
<evidence type="ECO:0000256" key="5">
    <source>
        <dbReference type="ARBA" id="ARBA00022695"/>
    </source>
</evidence>
<comment type="similarity">
    <text evidence="2">Belongs to the beta sliding clamp family.</text>
</comment>
<reference evidence="12" key="1">
    <citation type="submission" date="2018-12" db="EMBL/GenBank/DDBJ databases">
        <title>Bacillus chawlae sp. nov., Bacillus glennii sp. nov., and Bacillus saganii sp. nov. Isolated from the Vehicle Assembly Building at Kennedy Space Center where the Viking Spacecraft were Assembled.</title>
        <authorList>
            <person name="Seuylemezian A."/>
            <person name="Vaishampayan P."/>
        </authorList>
    </citation>
    <scope>NUCLEOTIDE SEQUENCE [LARGE SCALE GENOMIC DNA]</scope>
    <source>
        <strain evidence="12">DSM 13966</strain>
    </source>
</reference>
<accession>A0A3R9FDG8</accession>
<dbReference type="PANTHER" id="PTHR30478:SF0">
    <property type="entry name" value="BETA SLIDING CLAMP"/>
    <property type="match status" value="1"/>
</dbReference>
<evidence type="ECO:0000256" key="4">
    <source>
        <dbReference type="ARBA" id="ARBA00022679"/>
    </source>
</evidence>